<dbReference type="InterPro" id="IPR052032">
    <property type="entry name" value="ATP-dep_AA_Ligase"/>
</dbReference>
<evidence type="ECO:0000256" key="2">
    <source>
        <dbReference type="ARBA" id="ARBA00022741"/>
    </source>
</evidence>
<evidence type="ECO:0000259" key="5">
    <source>
        <dbReference type="PROSITE" id="PS50975"/>
    </source>
</evidence>
<feature type="domain" description="ATP-grasp" evidence="5">
    <location>
        <begin position="119"/>
        <end position="305"/>
    </location>
</feature>
<dbReference type="OrthoDB" id="9803907at2"/>
<dbReference type="GO" id="GO:0046872">
    <property type="term" value="F:metal ion binding"/>
    <property type="evidence" value="ECO:0007669"/>
    <property type="project" value="InterPro"/>
</dbReference>
<protein>
    <submittedName>
        <fullName evidence="6">Siderophore biosynthesis protein PvsA</fullName>
    </submittedName>
    <submittedName>
        <fullName evidence="7">Vibrioferrin biosynthesis protein PvsA</fullName>
    </submittedName>
</protein>
<evidence type="ECO:0000313" key="8">
    <source>
        <dbReference type="Proteomes" id="UP000008367"/>
    </source>
</evidence>
<dbReference type="Proteomes" id="UP000008367">
    <property type="component" value="Unassembled WGS sequence"/>
</dbReference>
<dbReference type="SUPFAM" id="SSF56059">
    <property type="entry name" value="Glutathione synthetase ATP-binding domain-like"/>
    <property type="match status" value="1"/>
</dbReference>
<reference evidence="9" key="2">
    <citation type="submission" date="2015-12" db="EMBL/GenBank/DDBJ databases">
        <title>FDA dAtabase for Regulatory Grade micrObial Sequences (FDA-ARGOS): Supporting development and validation of Infectious Disease Dx tests.</title>
        <authorList>
            <person name="Hoffmann M."/>
            <person name="Allard M."/>
            <person name="Evans P."/>
            <person name="Brown E."/>
            <person name="Tallon L.J."/>
            <person name="Sadzewicz L."/>
            <person name="Sengamalay N."/>
            <person name="Ott S."/>
            <person name="Godinez A."/>
            <person name="Nagaraj S."/>
            <person name="Vyas G."/>
            <person name="Aluvathingal J."/>
            <person name="Nadendla S."/>
            <person name="Geyer C."/>
            <person name="Sichtig H."/>
        </authorList>
    </citation>
    <scope>NUCLEOTIDE SEQUENCE [LARGE SCALE GENOMIC DNA]</scope>
    <source>
        <strain evidence="9">ATCC 43516</strain>
    </source>
</reference>
<reference evidence="7 8" key="1">
    <citation type="submission" date="2012-10" db="EMBL/GenBank/DDBJ databases">
        <title>Genome sequence of Vibrio Cholerae HENC-02.</title>
        <authorList>
            <person name="Eppinger M."/>
            <person name="Hasan N.A."/>
            <person name="Sengamalay N."/>
            <person name="Hine E."/>
            <person name="Su Q."/>
            <person name="Daugherty S.C."/>
            <person name="Young S."/>
            <person name="Sadzewicz L."/>
            <person name="Tallon L."/>
            <person name="Cebula T.A."/>
            <person name="Ravel J."/>
            <person name="Colwell R.R."/>
        </authorList>
    </citation>
    <scope>NUCLEOTIDE SEQUENCE [LARGE SCALE GENOMIC DNA]</scope>
    <source>
        <strain evidence="7 8">HENC-02</strain>
    </source>
</reference>
<dbReference type="PANTHER" id="PTHR43585">
    <property type="entry name" value="FUMIPYRROLE BIOSYNTHESIS PROTEIN C"/>
    <property type="match status" value="1"/>
</dbReference>
<dbReference type="STRING" id="669.AL538_23485"/>
<evidence type="ECO:0000313" key="6">
    <source>
        <dbReference type="EMBL" id="AMG00642.1"/>
    </source>
</evidence>
<dbReference type="RefSeq" id="WP_009700844.1">
    <property type="nucleotide sequence ID" value="NZ_CAKMNG010000049.1"/>
</dbReference>
<evidence type="ECO:0000256" key="3">
    <source>
        <dbReference type="ARBA" id="ARBA00022840"/>
    </source>
</evidence>
<dbReference type="PANTHER" id="PTHR43585:SF2">
    <property type="entry name" value="ATP-GRASP ENZYME FSQD"/>
    <property type="match status" value="1"/>
</dbReference>
<evidence type="ECO:0000256" key="4">
    <source>
        <dbReference type="PROSITE-ProRule" id="PRU00409"/>
    </source>
</evidence>
<gene>
    <name evidence="7" type="primary">pvsA</name>
    <name evidence="6" type="ORF">AL538_23485</name>
    <name evidence="7" type="ORF">VCHENC02_2621</name>
</gene>
<keyword evidence="1" id="KW-0436">Ligase</keyword>
<sequence length="404" mass="44358">MKSTMIIVSHVVNDAVTHGFVPAAKAMGLHVVLITDHKLNHLKLASEDNQFNPDDILECDVFNPLELIEVITEHELHPSAIFSNSDHLQTSTAICAQFFNLPAKDWTVTLKAKNKHLTRQVLNDKSLPSTPSILLHQGDSSPRKTLNFPVVAKPKEGVASLDVQRCDTDAALGDYCDAFWQKHPTTPVLVEEFLQGPLITIETLGDGDNLLAVGGFDVELSAPPHFIEMAACWNGTHSVQFRDECLRQLKVFGVGFGVCHSEFIITDSGPVLVEVNYRSIGDGREFLLNNLSHHQWFSTILKLHLGDKLELDFTIQGSAQVHYVVADTSGTIAGTSTSFIHQEGDIVTQQQVLKPAGEHIQQSYSNKDYLARISISSPSGQSLQPSLKQALATFNLVPVEEVTA</sequence>
<evidence type="ECO:0000313" key="7">
    <source>
        <dbReference type="EMBL" id="EKM31779.1"/>
    </source>
</evidence>
<evidence type="ECO:0000313" key="9">
    <source>
        <dbReference type="Proteomes" id="UP000067422"/>
    </source>
</evidence>
<reference evidence="6" key="3">
    <citation type="submission" date="2018-01" db="EMBL/GenBank/DDBJ databases">
        <title>FDA dAtabase for Regulatory Grade micrObial Sequences (FDA-ARGOS): Supporting development and validation of Infectious Disease Dx tests.</title>
        <authorList>
            <person name="Hoffmann M."/>
            <person name="Allard M."/>
            <person name="Evans P."/>
            <person name="Brown E."/>
            <person name="Tallon L."/>
            <person name="Sadzewicz L."/>
            <person name="Sengamalay N."/>
            <person name="Ott S."/>
            <person name="Godinez A."/>
            <person name="Nagaraj S."/>
            <person name="Vyas G."/>
            <person name="Aluvathingal J."/>
            <person name="Nadendla S."/>
            <person name="Geyer C."/>
            <person name="Sichtig H."/>
        </authorList>
    </citation>
    <scope>NUCLEOTIDE SEQUENCE</scope>
    <source>
        <strain evidence="6">FDAARGOS_107</strain>
    </source>
</reference>
<dbReference type="EMBL" id="CP014039">
    <property type="protein sequence ID" value="AMG00642.1"/>
    <property type="molecule type" value="Genomic_DNA"/>
</dbReference>
<evidence type="ECO:0000256" key="1">
    <source>
        <dbReference type="ARBA" id="ARBA00022598"/>
    </source>
</evidence>
<proteinExistence type="predicted"/>
<accession>A0A454CZE5</accession>
<name>A0A454CZE5_VIBHA</name>
<dbReference type="AlphaFoldDB" id="A0A454CZE5"/>
<organism evidence="7 8">
    <name type="scientific">Vibrio harveyi</name>
    <name type="common">Beneckea harveyi</name>
    <dbReference type="NCBI Taxonomy" id="669"/>
    <lineage>
        <taxon>Bacteria</taxon>
        <taxon>Pseudomonadati</taxon>
        <taxon>Pseudomonadota</taxon>
        <taxon>Gammaproteobacteria</taxon>
        <taxon>Vibrionales</taxon>
        <taxon>Vibrionaceae</taxon>
        <taxon>Vibrio</taxon>
    </lineage>
</organism>
<dbReference type="GO" id="GO:0005524">
    <property type="term" value="F:ATP binding"/>
    <property type="evidence" value="ECO:0007669"/>
    <property type="project" value="UniProtKB-UniRule"/>
</dbReference>
<dbReference type="GO" id="GO:0016874">
    <property type="term" value="F:ligase activity"/>
    <property type="evidence" value="ECO:0007669"/>
    <property type="project" value="UniProtKB-KW"/>
</dbReference>
<keyword evidence="9" id="KW-1185">Reference proteome</keyword>
<dbReference type="EMBL" id="AJSR01001034">
    <property type="protein sequence ID" value="EKM31779.1"/>
    <property type="molecule type" value="Genomic_DNA"/>
</dbReference>
<dbReference type="KEGG" id="vhr:AL538_23485"/>
<keyword evidence="3 4" id="KW-0067">ATP-binding</keyword>
<keyword evidence="2 4" id="KW-0547">Nucleotide-binding</keyword>
<dbReference type="PROSITE" id="PS50975">
    <property type="entry name" value="ATP_GRASP"/>
    <property type="match status" value="1"/>
</dbReference>
<dbReference type="Proteomes" id="UP000067422">
    <property type="component" value="Chromosome 2"/>
</dbReference>
<dbReference type="InterPro" id="IPR011761">
    <property type="entry name" value="ATP-grasp"/>
</dbReference>
<dbReference type="Gene3D" id="3.30.470.20">
    <property type="entry name" value="ATP-grasp fold, B domain"/>
    <property type="match status" value="1"/>
</dbReference>